<keyword evidence="1" id="KW-0812">Transmembrane</keyword>
<evidence type="ECO:0000256" key="1">
    <source>
        <dbReference type="SAM" id="Phobius"/>
    </source>
</evidence>
<keyword evidence="3" id="KW-1185">Reference proteome</keyword>
<dbReference type="AlphaFoldDB" id="E3DM03"/>
<feature type="transmembrane region" description="Helical" evidence="1">
    <location>
        <begin position="97"/>
        <end position="123"/>
    </location>
</feature>
<dbReference type="OrthoDB" id="3078253at2"/>
<feature type="transmembrane region" description="Helical" evidence="1">
    <location>
        <begin position="65"/>
        <end position="85"/>
    </location>
</feature>
<evidence type="ECO:0000313" key="2">
    <source>
        <dbReference type="EMBL" id="ADO76262.1"/>
    </source>
</evidence>
<organism evidence="2 3">
    <name type="scientific">Halanaerobium praevalens (strain ATCC 33744 / DSM 2228 / GSL)</name>
    <dbReference type="NCBI Taxonomy" id="572479"/>
    <lineage>
        <taxon>Bacteria</taxon>
        <taxon>Bacillati</taxon>
        <taxon>Bacillota</taxon>
        <taxon>Clostridia</taxon>
        <taxon>Halanaerobiales</taxon>
        <taxon>Halanaerobiaceae</taxon>
        <taxon>Halanaerobium</taxon>
    </lineage>
</organism>
<dbReference type="PATRIC" id="fig|572479.3.peg.107"/>
<dbReference type="eggNOG" id="ENOG5032YYJ">
    <property type="taxonomic scope" value="Bacteria"/>
</dbReference>
<dbReference type="HOGENOM" id="CLU_1458599_0_0_9"/>
<evidence type="ECO:0000313" key="3">
    <source>
        <dbReference type="Proteomes" id="UP000006866"/>
    </source>
</evidence>
<dbReference type="STRING" id="572479.Hprae_0104"/>
<feature type="transmembrane region" description="Helical" evidence="1">
    <location>
        <begin position="14"/>
        <end position="34"/>
    </location>
</feature>
<feature type="transmembrane region" description="Helical" evidence="1">
    <location>
        <begin position="129"/>
        <end position="152"/>
    </location>
</feature>
<accession>E3DM03</accession>
<reference evidence="2 3" key="2">
    <citation type="journal article" date="2011" name="Stand. Genomic Sci.">
        <title>Complete genome sequence of the extremely halophilic Halanaerobium praevalens type strain (GSL).</title>
        <authorList>
            <person name="Ivanova N."/>
            <person name="Sikorski J."/>
            <person name="Chertkov O."/>
            <person name="Nolan M."/>
            <person name="Lucas S."/>
            <person name="Hammon N."/>
            <person name="Deshpande S."/>
            <person name="Cheng J.F."/>
            <person name="Tapia R."/>
            <person name="Han C."/>
            <person name="Goodwin L."/>
            <person name="Pitluck S."/>
            <person name="Huntemann M."/>
            <person name="Liolios K."/>
            <person name="Pagani I."/>
            <person name="Mavromatis K."/>
            <person name="Ovchinikova G."/>
            <person name="Pati A."/>
            <person name="Chen A."/>
            <person name="Palaniappan K."/>
            <person name="Land M."/>
            <person name="Hauser L."/>
            <person name="Brambilla E.M."/>
            <person name="Kannan K.P."/>
            <person name="Rohde M."/>
            <person name="Tindall B.J."/>
            <person name="Goker M."/>
            <person name="Detter J.C."/>
            <person name="Woyke T."/>
            <person name="Bristow J."/>
            <person name="Eisen J.A."/>
            <person name="Markowitz V."/>
            <person name="Hugenholtz P."/>
            <person name="Kyrpides N.C."/>
            <person name="Klenk H.P."/>
            <person name="Lapidus A."/>
        </authorList>
    </citation>
    <scope>NUCLEOTIDE SEQUENCE [LARGE SCALE GENOMIC DNA]</scope>
    <source>
        <strain evidence="3">ATCC 33744 / DSM 2228 / GSL</strain>
    </source>
</reference>
<dbReference type="Proteomes" id="UP000006866">
    <property type="component" value="Chromosome"/>
</dbReference>
<reference evidence="3" key="1">
    <citation type="submission" date="2010-10" db="EMBL/GenBank/DDBJ databases">
        <title>The complete genome of Halanaerobium praevalens DSM 2228.</title>
        <authorList>
            <consortium name="US DOE Joint Genome Institute (JGI-PGF)"/>
            <person name="Lucas S."/>
            <person name="Copeland A."/>
            <person name="Lapidus A."/>
            <person name="Glavina del Rio T."/>
            <person name="Dalin E."/>
            <person name="Tice H."/>
            <person name="Bruce D."/>
            <person name="Goodwin L."/>
            <person name="Pitluck S."/>
            <person name="Kyrpides N."/>
            <person name="Mavromatis K."/>
            <person name="Ivanova N."/>
            <person name="Ovchinnikova G."/>
            <person name="Chertkov O."/>
            <person name="Detter J.C."/>
            <person name="Han C."/>
            <person name="Larimer F."/>
            <person name="Land M."/>
            <person name="Hauser L."/>
            <person name="Markowitz V."/>
            <person name="Cheng J.-F."/>
            <person name="Hugenholtz P."/>
            <person name="Woyke T."/>
            <person name="Wu D."/>
            <person name="Tindall B."/>
            <person name="Pomrenke H.G."/>
            <person name="Brambilla E."/>
            <person name="Klenk H.-P."/>
            <person name="Eisen J.A."/>
        </authorList>
    </citation>
    <scope>NUCLEOTIDE SEQUENCE [LARGE SCALE GENOMIC DNA]</scope>
    <source>
        <strain evidence="3">ATCC 33744 / DSM 2228 / GSL</strain>
    </source>
</reference>
<dbReference type="KEGG" id="hpk:Hprae_0104"/>
<evidence type="ECO:0008006" key="4">
    <source>
        <dbReference type="Google" id="ProtNLM"/>
    </source>
</evidence>
<name>E3DM03_HALPG</name>
<dbReference type="RefSeq" id="WP_014552297.1">
    <property type="nucleotide sequence ID" value="NC_017455.1"/>
</dbReference>
<protein>
    <recommendedName>
        <fullName evidence="4">GtrA-like protein domain-containing protein</fullName>
    </recommendedName>
</protein>
<gene>
    <name evidence="2" type="ordered locus">Hprae_0104</name>
</gene>
<dbReference type="EMBL" id="CP002175">
    <property type="protein sequence ID" value="ADO76262.1"/>
    <property type="molecule type" value="Genomic_DNA"/>
</dbReference>
<proteinExistence type="predicted"/>
<sequence>MELIQDFKDEHPDIYEFIMFNIFSNIATITNFAVLNLSKSIIFRSLMDVNFNWWIFNYSAAKGGLGGFLAFFFAYAAAQIVNFFVQREIVFKSESKLSTGLILYFLTVGFVYIICLYVPTLIMEPLTEIFGSLLATNITNGVNIMIQVALIYPMLKFVIMKDDKAENNL</sequence>
<keyword evidence="1" id="KW-1133">Transmembrane helix</keyword>
<keyword evidence="1" id="KW-0472">Membrane</keyword>